<dbReference type="RefSeq" id="WP_153923842.1">
    <property type="nucleotide sequence ID" value="NZ_JACRWE010000002.1"/>
</dbReference>
<dbReference type="Proteomes" id="UP000609849">
    <property type="component" value="Unassembled WGS sequence"/>
</dbReference>
<evidence type="ECO:0000313" key="3">
    <source>
        <dbReference type="Proteomes" id="UP000609849"/>
    </source>
</evidence>
<name>A0ABR7JLV2_9FIRM</name>
<dbReference type="SUPFAM" id="SSF51695">
    <property type="entry name" value="PLC-like phosphodiesterases"/>
    <property type="match status" value="1"/>
</dbReference>
<keyword evidence="3" id="KW-1185">Reference proteome</keyword>
<protein>
    <submittedName>
        <fullName evidence="2">Glycerophosphodiester phosphodiesterase</fullName>
    </submittedName>
</protein>
<comment type="caution">
    <text evidence="2">The sequence shown here is derived from an EMBL/GenBank/DDBJ whole genome shotgun (WGS) entry which is preliminary data.</text>
</comment>
<evidence type="ECO:0000313" key="2">
    <source>
        <dbReference type="EMBL" id="MBC5995898.1"/>
    </source>
</evidence>
<proteinExistence type="predicted"/>
<reference evidence="2 3" key="1">
    <citation type="submission" date="2020-08" db="EMBL/GenBank/DDBJ databases">
        <authorList>
            <person name="Liu C."/>
            <person name="Sun Q."/>
        </authorList>
    </citation>
    <scope>NUCLEOTIDE SEQUENCE [LARGE SCALE GENOMIC DNA]</scope>
    <source>
        <strain evidence="2 3">NSJ-18</strain>
    </source>
</reference>
<sequence>MKIFAHRGDSWFYPKNTILAFEKALSLPIYGIELDIHKSKDNQLVVIHDETINRTFKGKGFVKDYTLKELQSFKCKKLLFKNNKYCKIPSLEEVFNLIKDKNIILNIEVKPDSISYKLEEDLINLIKKYKLENKILISSFNYKCLRKFQNIEPNLKYGALYSHKSDYTPEINIVEHAKKLNVSSIHISKRLLRKNIIDLAHDNNLEIFVYTVNTPLSVLKMIKYNVDGVFTDCQSLIYNILNKNN</sequence>
<dbReference type="Gene3D" id="3.20.20.190">
    <property type="entry name" value="Phosphatidylinositol (PI) phosphodiesterase"/>
    <property type="match status" value="1"/>
</dbReference>
<feature type="domain" description="GP-PDE" evidence="1">
    <location>
        <begin position="1"/>
        <end position="241"/>
    </location>
</feature>
<dbReference type="Pfam" id="PF03009">
    <property type="entry name" value="GDPD"/>
    <property type="match status" value="1"/>
</dbReference>
<evidence type="ECO:0000259" key="1">
    <source>
        <dbReference type="PROSITE" id="PS51704"/>
    </source>
</evidence>
<dbReference type="PANTHER" id="PTHR46211:SF1">
    <property type="entry name" value="GLYCEROPHOSPHODIESTER PHOSPHODIESTERASE, CYTOPLASMIC"/>
    <property type="match status" value="1"/>
</dbReference>
<dbReference type="PANTHER" id="PTHR46211">
    <property type="entry name" value="GLYCEROPHOSPHORYL DIESTER PHOSPHODIESTERASE"/>
    <property type="match status" value="1"/>
</dbReference>
<gene>
    <name evidence="2" type="ORF">H8923_03935</name>
</gene>
<dbReference type="PROSITE" id="PS51704">
    <property type="entry name" value="GP_PDE"/>
    <property type="match status" value="1"/>
</dbReference>
<dbReference type="InterPro" id="IPR030395">
    <property type="entry name" value="GP_PDE_dom"/>
</dbReference>
<dbReference type="InterPro" id="IPR017946">
    <property type="entry name" value="PLC-like_Pdiesterase_TIM-brl"/>
</dbReference>
<dbReference type="EMBL" id="JACRWE010000002">
    <property type="protein sequence ID" value="MBC5995898.1"/>
    <property type="molecule type" value="Genomic_DNA"/>
</dbReference>
<accession>A0ABR7JLV2</accession>
<organism evidence="2 3">
    <name type="scientific">Romboutsia faecis</name>
    <dbReference type="NCBI Taxonomy" id="2764597"/>
    <lineage>
        <taxon>Bacteria</taxon>
        <taxon>Bacillati</taxon>
        <taxon>Bacillota</taxon>
        <taxon>Clostridia</taxon>
        <taxon>Peptostreptococcales</taxon>
        <taxon>Peptostreptococcaceae</taxon>
        <taxon>Romboutsia</taxon>
    </lineage>
</organism>